<reference evidence="4 5" key="1">
    <citation type="submission" date="2016-10" db="EMBL/GenBank/DDBJ databases">
        <authorList>
            <person name="de Groot N.N."/>
        </authorList>
    </citation>
    <scope>NUCLEOTIDE SEQUENCE [LARGE SCALE GENOMIC DNA]</scope>
    <source>
        <strain evidence="4 5">JCM 10630</strain>
    </source>
</reference>
<gene>
    <name evidence="4" type="ORF">SAMN05216575_103224</name>
    <name evidence="3" type="ORF">SIM71_01510</name>
</gene>
<dbReference type="Proteomes" id="UP001278050">
    <property type="component" value="Unassembled WGS sequence"/>
</dbReference>
<keyword evidence="2" id="KW-0812">Transmembrane</keyword>
<dbReference type="EMBL" id="FNAE01000003">
    <property type="protein sequence ID" value="SDE59481.1"/>
    <property type="molecule type" value="Genomic_DNA"/>
</dbReference>
<reference evidence="3 6" key="2">
    <citation type="submission" date="2023-11" db="EMBL/GenBank/DDBJ databases">
        <title>MicrobeMod: A computational toolkit for identifying prokaryotic methylation and restriction-modification with nanopore sequencing.</title>
        <authorList>
            <person name="Crits-Christoph A."/>
            <person name="Kang S.C."/>
            <person name="Lee H."/>
            <person name="Ostrov N."/>
        </authorList>
    </citation>
    <scope>NUCLEOTIDE SEQUENCE [LARGE SCALE GENOMIC DNA]</scope>
    <source>
        <strain evidence="3 6">ATCC BAA-571</strain>
    </source>
</reference>
<dbReference type="RefSeq" id="WP_083366068.1">
    <property type="nucleotide sequence ID" value="NZ_CBCSET010000001.1"/>
</dbReference>
<evidence type="ECO:0000313" key="6">
    <source>
        <dbReference type="Proteomes" id="UP001278050"/>
    </source>
</evidence>
<keyword evidence="2" id="KW-1133">Transmembrane helix</keyword>
<proteinExistence type="predicted"/>
<organism evidence="4 5">
    <name type="scientific">Ectopseudomonas alcaliphila</name>
    <dbReference type="NCBI Taxonomy" id="101564"/>
    <lineage>
        <taxon>Bacteria</taxon>
        <taxon>Pseudomonadati</taxon>
        <taxon>Pseudomonadota</taxon>
        <taxon>Gammaproteobacteria</taxon>
        <taxon>Pseudomonadales</taxon>
        <taxon>Pseudomonadaceae</taxon>
        <taxon>Ectopseudomonas</taxon>
    </lineage>
</organism>
<dbReference type="EMBL" id="JAWXXP010000001">
    <property type="protein sequence ID" value="MDX5990728.1"/>
    <property type="molecule type" value="Genomic_DNA"/>
</dbReference>
<keyword evidence="2" id="KW-0472">Membrane</keyword>
<dbReference type="Proteomes" id="UP000182413">
    <property type="component" value="Unassembled WGS sequence"/>
</dbReference>
<protein>
    <submittedName>
        <fullName evidence="4">Uncharacterized protein</fullName>
    </submittedName>
</protein>
<dbReference type="AlphaFoldDB" id="A0A1G7E715"/>
<evidence type="ECO:0000313" key="4">
    <source>
        <dbReference type="EMBL" id="SDE59481.1"/>
    </source>
</evidence>
<evidence type="ECO:0000256" key="2">
    <source>
        <dbReference type="SAM" id="Phobius"/>
    </source>
</evidence>
<evidence type="ECO:0000256" key="1">
    <source>
        <dbReference type="SAM" id="MobiDB-lite"/>
    </source>
</evidence>
<sequence>MITEWINTLEAVLEGLLILLLQVMYLFVLAACAVGIVAVLCLPLIIPYCKYLDRKEAQAKQRPPGDPRLANTQAETRGFLKGLTAALVAMSVKGRAPGLSEHAPPFGQTEARAERTLERPPP</sequence>
<keyword evidence="6" id="KW-1185">Reference proteome</keyword>
<feature type="transmembrane region" description="Helical" evidence="2">
    <location>
        <begin position="23"/>
        <end position="46"/>
    </location>
</feature>
<accession>A0A1G7E715</accession>
<evidence type="ECO:0000313" key="5">
    <source>
        <dbReference type="Proteomes" id="UP000182413"/>
    </source>
</evidence>
<feature type="region of interest" description="Disordered" evidence="1">
    <location>
        <begin position="96"/>
        <end position="122"/>
    </location>
</feature>
<dbReference type="OrthoDB" id="7031208at2"/>
<feature type="compositionally biased region" description="Basic and acidic residues" evidence="1">
    <location>
        <begin position="111"/>
        <end position="122"/>
    </location>
</feature>
<evidence type="ECO:0000313" key="3">
    <source>
        <dbReference type="EMBL" id="MDX5990728.1"/>
    </source>
</evidence>
<name>A0A1G7E715_9GAMM</name>